<proteinExistence type="inferred from homology"/>
<keyword evidence="4 11" id="KW-0813">Transport</keyword>
<comment type="similarity">
    <text evidence="2 11">Belongs to the SHE3 family.</text>
</comment>
<comment type="function">
    <text evidence="10">RNA-binding protein that binds specific mRNAs including the ASH1 mRNA, coding for a repressor of the HO endonuclease. Part of the mRNA localization machinery that restricts accumulation of certain proteins to the bud and in the daughter cell. Required for the delivery of cortical endoplasmic reticulum into the emerging bud.</text>
</comment>
<evidence type="ECO:0000256" key="9">
    <source>
        <dbReference type="ARBA" id="ARBA00023136"/>
    </source>
</evidence>
<evidence type="ECO:0000256" key="4">
    <source>
        <dbReference type="ARBA" id="ARBA00022448"/>
    </source>
</evidence>
<dbReference type="EMBL" id="HE978315">
    <property type="protein sequence ID" value="CCK68578.1"/>
    <property type="molecule type" value="Genomic_DNA"/>
</dbReference>
<dbReference type="GO" id="GO:0048309">
    <property type="term" value="P:endoplasmic reticulum inheritance"/>
    <property type="evidence" value="ECO:0007669"/>
    <property type="project" value="InterPro"/>
</dbReference>
<keyword evidence="6 11" id="KW-0256">Endoplasmic reticulum</keyword>
<evidence type="ECO:0000256" key="10">
    <source>
        <dbReference type="ARBA" id="ARBA00024975"/>
    </source>
</evidence>
<keyword evidence="5 11" id="KW-0509">mRNA transport</keyword>
<evidence type="ECO:0000256" key="2">
    <source>
        <dbReference type="ARBA" id="ARBA00008123"/>
    </source>
</evidence>
<dbReference type="OMA" id="HFMANIN"/>
<reference evidence="13 14" key="1">
    <citation type="journal article" date="2011" name="Proc. Natl. Acad. Sci. U.S.A.">
        <title>Evolutionary erosion of yeast sex chromosomes by mating-type switching accidents.</title>
        <authorList>
            <person name="Gordon J.L."/>
            <person name="Armisen D."/>
            <person name="Proux-Wera E."/>
            <person name="Oheigeartaigh S.S."/>
            <person name="Byrne K.P."/>
            <person name="Wolfe K.H."/>
        </authorList>
    </citation>
    <scope>NUCLEOTIDE SEQUENCE [LARGE SCALE GENOMIC DNA]</scope>
    <source>
        <strain evidence="14">ATCC MYA-139 / BCRC 22969 / CBS 8797 / CCRC 22969 / KCTC 17520 / NBRC 10181 / NCYC 3082</strain>
    </source>
</reference>
<dbReference type="OrthoDB" id="6088208at2759"/>
<accession>J7RGB4</accession>
<reference evidence="14" key="2">
    <citation type="submission" date="2012-08" db="EMBL/GenBank/DDBJ databases">
        <title>Genome sequence of Kazachstania naganishii.</title>
        <authorList>
            <person name="Gordon J.L."/>
            <person name="Armisen D."/>
            <person name="Proux-Wera E."/>
            <person name="OhEigeartaigh S.S."/>
            <person name="Byrne K.P."/>
            <person name="Wolfe K.H."/>
        </authorList>
    </citation>
    <scope>NUCLEOTIDE SEQUENCE [LARGE SCALE GENOMIC DNA]</scope>
    <source>
        <strain evidence="14">ATCC MYA-139 / BCRC 22969 / CBS 8797 / CCRC 22969 / KCTC 17520 / NBRC 10181 / NCYC 3082</strain>
    </source>
</reference>
<dbReference type="RefSeq" id="XP_022462824.1">
    <property type="nucleotide sequence ID" value="XM_022611412.1"/>
</dbReference>
<gene>
    <name evidence="13" type="primary">KNAG0B01310</name>
    <name evidence="11" type="synonym">SHE3</name>
    <name evidence="13" type="ordered locus">KNAG_0B01310</name>
</gene>
<evidence type="ECO:0000313" key="13">
    <source>
        <dbReference type="EMBL" id="CCK68578.1"/>
    </source>
</evidence>
<sequence length="356" mass="38316">MGVTEGNGVPAASGEKLAAQYGIFMANLQGQGQGQSGTVAASSAGGEASGQVIDVLRARVDTLAETNVQLAMQSHSLLEKLEQAQENETRLLDGSLQLKQASDALHEELDGSTVELRQLESRAAELRAAVEEQRKRAATAVESSPLQQGDVAAWSEQAERAQAQYTALITSQQLYKDHYLARIKQLREELDSAVAAAAATDSLDTSSLQLSLREFTQDRESLDALHTALTETLGADFDAGLTTADWATLYTATRARLETLASEMGYTLAELLQGTATAMQQRQQQHQQHQHRHRNFFGASSPTLGAVPTSAGTAALPGVKRTSSLRKTSQESDTRRLNRTPTPRFQHSSIPSSSSK</sequence>
<dbReference type="AlphaFoldDB" id="J7RGB4"/>
<evidence type="ECO:0000256" key="1">
    <source>
        <dbReference type="ARBA" id="ARBA00004406"/>
    </source>
</evidence>
<evidence type="ECO:0000256" key="12">
    <source>
        <dbReference type="SAM" id="MobiDB-lite"/>
    </source>
</evidence>
<keyword evidence="7 11" id="KW-0694">RNA-binding</keyword>
<feature type="compositionally biased region" description="Polar residues" evidence="12">
    <location>
        <begin position="339"/>
        <end position="356"/>
    </location>
</feature>
<name>J7RGB4_HUIN7</name>
<dbReference type="STRING" id="1071383.J7RGB4"/>
<dbReference type="GO" id="GO:0003723">
    <property type="term" value="F:RNA binding"/>
    <property type="evidence" value="ECO:0007669"/>
    <property type="project" value="UniProtKB-KW"/>
</dbReference>
<dbReference type="GO" id="GO:0051028">
    <property type="term" value="P:mRNA transport"/>
    <property type="evidence" value="ECO:0007669"/>
    <property type="project" value="UniProtKB-UniRule"/>
</dbReference>
<evidence type="ECO:0000256" key="7">
    <source>
        <dbReference type="ARBA" id="ARBA00022884"/>
    </source>
</evidence>
<dbReference type="KEGG" id="kng:KNAG_0B01310"/>
<protein>
    <recommendedName>
        <fullName evidence="3 11">SWI5-dependent HO expression protein 3</fullName>
    </recommendedName>
</protein>
<dbReference type="Pfam" id="PF17078">
    <property type="entry name" value="SHE3"/>
    <property type="match status" value="1"/>
</dbReference>
<evidence type="ECO:0000256" key="6">
    <source>
        <dbReference type="ARBA" id="ARBA00022824"/>
    </source>
</evidence>
<dbReference type="Proteomes" id="UP000006310">
    <property type="component" value="Chromosome 2"/>
</dbReference>
<evidence type="ECO:0000256" key="5">
    <source>
        <dbReference type="ARBA" id="ARBA00022816"/>
    </source>
</evidence>
<keyword evidence="9 11" id="KW-0472">Membrane</keyword>
<feature type="region of interest" description="Disordered" evidence="12">
    <location>
        <begin position="278"/>
        <end position="356"/>
    </location>
</feature>
<evidence type="ECO:0000256" key="3">
    <source>
        <dbReference type="ARBA" id="ARBA00019884"/>
    </source>
</evidence>
<evidence type="ECO:0000313" key="14">
    <source>
        <dbReference type="Proteomes" id="UP000006310"/>
    </source>
</evidence>
<feature type="coiled-coil region" evidence="11">
    <location>
        <begin position="67"/>
        <end position="136"/>
    </location>
</feature>
<evidence type="ECO:0000256" key="11">
    <source>
        <dbReference type="RuleBase" id="RU362142"/>
    </source>
</evidence>
<dbReference type="InterPro" id="IPR031398">
    <property type="entry name" value="She3"/>
</dbReference>
<organism evidence="13 14">
    <name type="scientific">Huiozyma naganishii (strain ATCC MYA-139 / BCRC 22969 / CBS 8797 / KCTC 17520 / NBRC 10181 / NCYC 3082 / Yp74L-3)</name>
    <name type="common">Yeast</name>
    <name type="synonym">Kazachstania naganishii</name>
    <dbReference type="NCBI Taxonomy" id="1071383"/>
    <lineage>
        <taxon>Eukaryota</taxon>
        <taxon>Fungi</taxon>
        <taxon>Dikarya</taxon>
        <taxon>Ascomycota</taxon>
        <taxon>Saccharomycotina</taxon>
        <taxon>Saccharomycetes</taxon>
        <taxon>Saccharomycetales</taxon>
        <taxon>Saccharomycetaceae</taxon>
        <taxon>Huiozyma</taxon>
    </lineage>
</organism>
<keyword evidence="8 11" id="KW-0175">Coiled coil</keyword>
<dbReference type="GeneID" id="34524228"/>
<keyword evidence="14" id="KW-1185">Reference proteome</keyword>
<evidence type="ECO:0000256" key="8">
    <source>
        <dbReference type="ARBA" id="ARBA00023054"/>
    </source>
</evidence>
<dbReference type="GO" id="GO:0005789">
    <property type="term" value="C:endoplasmic reticulum membrane"/>
    <property type="evidence" value="ECO:0007669"/>
    <property type="project" value="UniProtKB-SubCell"/>
</dbReference>
<dbReference type="HOGENOM" id="CLU_778590_0_0_1"/>
<comment type="subcellular location">
    <subcellularLocation>
        <location evidence="1 11">Endoplasmic reticulum membrane</location>
        <topology evidence="1 11">Peripheral membrane protein</topology>
    </subcellularLocation>
</comment>